<organism evidence="2 3">
    <name type="scientific">Orbilia oligospora</name>
    <name type="common">Nematode-trapping fungus</name>
    <name type="synonym">Arthrobotrys oligospora</name>
    <dbReference type="NCBI Taxonomy" id="2813651"/>
    <lineage>
        <taxon>Eukaryota</taxon>
        <taxon>Fungi</taxon>
        <taxon>Dikarya</taxon>
        <taxon>Ascomycota</taxon>
        <taxon>Pezizomycotina</taxon>
        <taxon>Orbiliomycetes</taxon>
        <taxon>Orbiliales</taxon>
        <taxon>Orbiliaceae</taxon>
        <taxon>Orbilia</taxon>
    </lineage>
</organism>
<dbReference type="EMBL" id="SOZJ01000001">
    <property type="protein sequence ID" value="TGJ74094.1"/>
    <property type="molecule type" value="Genomic_DNA"/>
</dbReference>
<evidence type="ECO:0000313" key="2">
    <source>
        <dbReference type="EMBL" id="TGJ74094.1"/>
    </source>
</evidence>
<evidence type="ECO:0000259" key="1">
    <source>
        <dbReference type="Pfam" id="PF01494"/>
    </source>
</evidence>
<dbReference type="PRINTS" id="PR00420">
    <property type="entry name" value="RNGMNOXGNASE"/>
</dbReference>
<dbReference type="InterPro" id="IPR036188">
    <property type="entry name" value="FAD/NAD-bd_sf"/>
</dbReference>
<dbReference type="InterPro" id="IPR051205">
    <property type="entry name" value="UbiH/COQ6_monooxygenase"/>
</dbReference>
<evidence type="ECO:0000313" key="3">
    <source>
        <dbReference type="Proteomes" id="UP000297595"/>
    </source>
</evidence>
<dbReference type="Gene3D" id="3.30.70.2450">
    <property type="match status" value="1"/>
</dbReference>
<dbReference type="GO" id="GO:0005739">
    <property type="term" value="C:mitochondrion"/>
    <property type="evidence" value="ECO:0007669"/>
    <property type="project" value="TreeGrafter"/>
</dbReference>
<feature type="domain" description="FAD-binding" evidence="1">
    <location>
        <begin position="110"/>
        <end position="453"/>
    </location>
</feature>
<dbReference type="PANTHER" id="PTHR43876">
    <property type="entry name" value="UBIQUINONE BIOSYNTHESIS MONOOXYGENASE COQ6, MITOCHONDRIAL"/>
    <property type="match status" value="1"/>
</dbReference>
<dbReference type="SUPFAM" id="SSF51905">
    <property type="entry name" value="FAD/NAD(P)-binding domain"/>
    <property type="match status" value="1"/>
</dbReference>
<dbReference type="Proteomes" id="UP000297595">
    <property type="component" value="Unassembled WGS sequence"/>
</dbReference>
<dbReference type="Pfam" id="PF01494">
    <property type="entry name" value="FAD_binding_3"/>
    <property type="match status" value="1"/>
</dbReference>
<dbReference type="GO" id="GO:0071949">
    <property type="term" value="F:FAD binding"/>
    <property type="evidence" value="ECO:0007669"/>
    <property type="project" value="InterPro"/>
</dbReference>
<name>A0A7C8PUB7_ORBOL</name>
<dbReference type="PANTHER" id="PTHR43876:SF18">
    <property type="entry name" value="PUTATIVE (AFU_ORTHOLOGUE AFUA_3G09540)-RELATED"/>
    <property type="match status" value="1"/>
</dbReference>
<proteinExistence type="predicted"/>
<comment type="caution">
    <text evidence="2">The sequence shown here is derived from an EMBL/GenBank/DDBJ whole genome shotgun (WGS) entry which is preliminary data.</text>
</comment>
<sequence length="541" mass="60825">MGATGYRYFDSARRIRIRTLFRDPYLPRFGIGSLFQPETCCIALFAHLRFSQSVSAPVLGYKNLCLCFRIFTQISIQSFFFSVTYAIINRIKAGSTVFILATKMTGQIKKVIIVGAGPSGLLLALRLAQKHIKVTIFEATPGPSNQPRATHYGIPAVWELRRAGVLDEMRLDPECFQFDVMCWRKLDGTYLSGMDTRDLNRPGQPYDDRITVLTLNKVISVLEKMVARCETATVKYGHKVLPGVEQDEEKAWVTIERNDGVVEKHWADYVVGCDGASSQIRRSLFGDKEFPGYTWDHQIVATNTYYDFHKYGWEDSNFIIDPEHSFMAARIGVKEPLWRVTYTEVNGLTKEEIEARQAEKFEIMFPGHPKPGSGEYKVALTSPYKIHQRCASSFRVGRYLLAADAAHLCNPFGGLGLTGGIVDVGGLADCLIGIHEGKTSDKILDEYSRVRIEKYKTIIDPISTENFKRLWGQDPDKVLENDEFIKLLKANEGNAELSRKMQLGSLGILHDFTASFDNNKPTISLPEKVDTSAVTVTPLVT</sequence>
<gene>
    <name evidence="2" type="ORF">EYR41_001139</name>
</gene>
<dbReference type="AlphaFoldDB" id="A0A7C8PUB7"/>
<accession>A0A7C8PUB7</accession>
<dbReference type="Gene3D" id="3.50.50.60">
    <property type="entry name" value="FAD/NAD(P)-binding domain"/>
    <property type="match status" value="1"/>
</dbReference>
<dbReference type="InterPro" id="IPR002938">
    <property type="entry name" value="FAD-bd"/>
</dbReference>
<reference evidence="2 3" key="1">
    <citation type="submission" date="2019-03" db="EMBL/GenBank/DDBJ databases">
        <title>Nematode-trapping fungi genome.</title>
        <authorList>
            <person name="Vidal-Diez De Ulzurrun G."/>
        </authorList>
    </citation>
    <scope>NUCLEOTIDE SEQUENCE [LARGE SCALE GENOMIC DNA]</scope>
    <source>
        <strain evidence="2 3">TWF154</strain>
    </source>
</reference>
<protein>
    <recommendedName>
        <fullName evidence="1">FAD-binding domain-containing protein</fullName>
    </recommendedName>
</protein>